<proteinExistence type="predicted"/>
<evidence type="ECO:0000313" key="3">
    <source>
        <dbReference type="Proteomes" id="UP001519460"/>
    </source>
</evidence>
<gene>
    <name evidence="2" type="ORF">BaRGS_00016378</name>
</gene>
<keyword evidence="3" id="KW-1185">Reference proteome</keyword>
<feature type="region of interest" description="Disordered" evidence="1">
    <location>
        <begin position="1"/>
        <end position="31"/>
    </location>
</feature>
<sequence>MEQKGASLLQPPRRASETIKSPAETMRDGEKHRVIDFRDGTSEKMTEESTESFETLPDLIRGQSICDSISSREASFVETMRLHEWIQRVRLAGCKDKDNRYPRECENDWSGCAVSRRATTGESLTLLYRTTESLPLVRISARLQKSVLNGLVETYTPLRDEKVGK</sequence>
<dbReference type="AlphaFoldDB" id="A0ABD0KYH5"/>
<dbReference type="Proteomes" id="UP001519460">
    <property type="component" value="Unassembled WGS sequence"/>
</dbReference>
<reference evidence="2 3" key="1">
    <citation type="journal article" date="2023" name="Sci. Data">
        <title>Genome assembly of the Korean intertidal mud-creeper Batillaria attramentaria.</title>
        <authorList>
            <person name="Patra A.K."/>
            <person name="Ho P.T."/>
            <person name="Jun S."/>
            <person name="Lee S.J."/>
            <person name="Kim Y."/>
            <person name="Won Y.J."/>
        </authorList>
    </citation>
    <scope>NUCLEOTIDE SEQUENCE [LARGE SCALE GENOMIC DNA]</scope>
    <source>
        <strain evidence="2">Wonlab-2016</strain>
    </source>
</reference>
<name>A0ABD0KYH5_9CAEN</name>
<comment type="caution">
    <text evidence="2">The sequence shown here is derived from an EMBL/GenBank/DDBJ whole genome shotgun (WGS) entry which is preliminary data.</text>
</comment>
<protein>
    <submittedName>
        <fullName evidence="2">Uncharacterized protein</fullName>
    </submittedName>
</protein>
<accession>A0ABD0KYH5</accession>
<evidence type="ECO:0000256" key="1">
    <source>
        <dbReference type="SAM" id="MobiDB-lite"/>
    </source>
</evidence>
<evidence type="ECO:0000313" key="2">
    <source>
        <dbReference type="EMBL" id="KAK7492281.1"/>
    </source>
</evidence>
<organism evidence="2 3">
    <name type="scientific">Batillaria attramentaria</name>
    <dbReference type="NCBI Taxonomy" id="370345"/>
    <lineage>
        <taxon>Eukaryota</taxon>
        <taxon>Metazoa</taxon>
        <taxon>Spiralia</taxon>
        <taxon>Lophotrochozoa</taxon>
        <taxon>Mollusca</taxon>
        <taxon>Gastropoda</taxon>
        <taxon>Caenogastropoda</taxon>
        <taxon>Sorbeoconcha</taxon>
        <taxon>Cerithioidea</taxon>
        <taxon>Batillariidae</taxon>
        <taxon>Batillaria</taxon>
    </lineage>
</organism>
<dbReference type="EMBL" id="JACVVK020000104">
    <property type="protein sequence ID" value="KAK7492281.1"/>
    <property type="molecule type" value="Genomic_DNA"/>
</dbReference>